<keyword evidence="3" id="KW-1185">Reference proteome</keyword>
<dbReference type="RefSeq" id="WP_194536049.1">
    <property type="nucleotide sequence ID" value="NZ_JACEFB010000001.1"/>
</dbReference>
<dbReference type="Proteomes" id="UP000542342">
    <property type="component" value="Unassembled WGS sequence"/>
</dbReference>
<dbReference type="GO" id="GO:0000166">
    <property type="term" value="F:nucleotide binding"/>
    <property type="evidence" value="ECO:0007669"/>
    <property type="project" value="InterPro"/>
</dbReference>
<evidence type="ECO:0000313" key="2">
    <source>
        <dbReference type="EMBL" id="MBA2224608.1"/>
    </source>
</evidence>
<sequence>MIRLGILDFDTSHVVEFTRRLNHIEGTPEEQWVEGARVVIGCPGESQLMPERIAGFTEQMRKFGVKLVEKPEEMIGKVDGMLIESVDGTVHYERARPFLEAGLPCFIDKPFTCSVPDARKIIELSTKCKAAVFSSSSLRYAPEVTAYQQQREKQGAVFGVVTWGPATASPRPQRNAGLFHYGIHAVEMLYTFMGPGCQQVVNVYEQGAEVVTGRWKDGRIGTVRGLRQGATPFGFTAFAEKGVLTRAVETRYIYRELLKKVVEFFQTGRSPVPPEETLEIIAFIEAANASGSHHGQPVRVQV</sequence>
<evidence type="ECO:0000313" key="3">
    <source>
        <dbReference type="Proteomes" id="UP000542342"/>
    </source>
</evidence>
<evidence type="ECO:0000259" key="1">
    <source>
        <dbReference type="Pfam" id="PF01408"/>
    </source>
</evidence>
<proteinExistence type="predicted"/>
<protein>
    <submittedName>
        <fullName evidence="2">Gfo/Idh/MocA family oxidoreductase</fullName>
    </submittedName>
</protein>
<dbReference type="InterPro" id="IPR000683">
    <property type="entry name" value="Gfo/Idh/MocA-like_OxRdtase_N"/>
</dbReference>
<comment type="caution">
    <text evidence="2">The sequence shown here is derived from an EMBL/GenBank/DDBJ whole genome shotgun (WGS) entry which is preliminary data.</text>
</comment>
<dbReference type="InterPro" id="IPR036291">
    <property type="entry name" value="NAD(P)-bd_dom_sf"/>
</dbReference>
<dbReference type="SUPFAM" id="SSF51735">
    <property type="entry name" value="NAD(P)-binding Rossmann-fold domains"/>
    <property type="match status" value="1"/>
</dbReference>
<reference evidence="2 3" key="1">
    <citation type="submission" date="2020-07" db="EMBL/GenBank/DDBJ databases">
        <title>Thermogemmata thermophila gen. nov., sp. nov., a novel moderate thermophilic planctomycete from a Kamchatka hot spring.</title>
        <authorList>
            <person name="Elcheninov A.G."/>
            <person name="Podosokorskaya O.A."/>
            <person name="Kovaleva O.L."/>
            <person name="Novikov A."/>
            <person name="Bonch-Osmolovskaya E.A."/>
            <person name="Toshchakov S.V."/>
            <person name="Kublanov I.V."/>
        </authorList>
    </citation>
    <scope>NUCLEOTIDE SEQUENCE [LARGE SCALE GENOMIC DNA]</scope>
    <source>
        <strain evidence="2 3">2918</strain>
    </source>
</reference>
<feature type="domain" description="Gfo/Idh/MocA-like oxidoreductase N-terminal" evidence="1">
    <location>
        <begin position="60"/>
        <end position="132"/>
    </location>
</feature>
<dbReference type="Gene3D" id="3.30.360.10">
    <property type="entry name" value="Dihydrodipicolinate Reductase, domain 2"/>
    <property type="match status" value="1"/>
</dbReference>
<dbReference type="Pfam" id="PF01408">
    <property type="entry name" value="GFO_IDH_MocA"/>
    <property type="match status" value="1"/>
</dbReference>
<gene>
    <name evidence="2" type="ORF">H0921_00350</name>
</gene>
<name>A0A7V8VAS9_9BACT</name>
<organism evidence="2 3">
    <name type="scientific">Thermogemmata fonticola</name>
    <dbReference type="NCBI Taxonomy" id="2755323"/>
    <lineage>
        <taxon>Bacteria</taxon>
        <taxon>Pseudomonadati</taxon>
        <taxon>Planctomycetota</taxon>
        <taxon>Planctomycetia</taxon>
        <taxon>Gemmatales</taxon>
        <taxon>Gemmataceae</taxon>
        <taxon>Thermogemmata</taxon>
    </lineage>
</organism>
<dbReference type="Gene3D" id="3.40.50.720">
    <property type="entry name" value="NAD(P)-binding Rossmann-like Domain"/>
    <property type="match status" value="1"/>
</dbReference>
<dbReference type="EMBL" id="JACEFB010000001">
    <property type="protein sequence ID" value="MBA2224608.1"/>
    <property type="molecule type" value="Genomic_DNA"/>
</dbReference>
<accession>A0A7V8VAS9</accession>
<dbReference type="AlphaFoldDB" id="A0A7V8VAS9"/>